<protein>
    <submittedName>
        <fullName evidence="2">Uncharacterized protein</fullName>
    </submittedName>
</protein>
<accession>A0A9P1N1L8</accession>
<name>A0A9P1N1L8_9PELO</name>
<dbReference type="OrthoDB" id="5871241at2759"/>
<evidence type="ECO:0000256" key="1">
    <source>
        <dbReference type="SAM" id="MobiDB-lite"/>
    </source>
</evidence>
<sequence length="126" mass="14185">MRKSTKYSKTNDKNVRSDDADSRSEVIRKYSRRNPAPPTVNSCISTTVECNPLIPDMKLENGDQKCSFTLEDGGKMVKITRKNGDLIYMLRCADGKRVFIEKNEVGACLLMTNERGNITKSLAAQY</sequence>
<proteinExistence type="predicted"/>
<dbReference type="EMBL" id="CANHGI010000004">
    <property type="protein sequence ID" value="CAI5448090.1"/>
    <property type="molecule type" value="Genomic_DNA"/>
</dbReference>
<comment type="caution">
    <text evidence="2">The sequence shown here is derived from an EMBL/GenBank/DDBJ whole genome shotgun (WGS) entry which is preliminary data.</text>
</comment>
<keyword evidence="3" id="KW-1185">Reference proteome</keyword>
<feature type="compositionally biased region" description="Basic and acidic residues" evidence="1">
    <location>
        <begin position="9"/>
        <end position="28"/>
    </location>
</feature>
<reference evidence="2" key="1">
    <citation type="submission" date="2022-11" db="EMBL/GenBank/DDBJ databases">
        <authorList>
            <person name="Kikuchi T."/>
        </authorList>
    </citation>
    <scope>NUCLEOTIDE SEQUENCE</scope>
    <source>
        <strain evidence="2">PS1010</strain>
    </source>
</reference>
<dbReference type="AlphaFoldDB" id="A0A9P1N1L8"/>
<evidence type="ECO:0000313" key="2">
    <source>
        <dbReference type="EMBL" id="CAI5448090.1"/>
    </source>
</evidence>
<evidence type="ECO:0000313" key="3">
    <source>
        <dbReference type="Proteomes" id="UP001152747"/>
    </source>
</evidence>
<dbReference type="Proteomes" id="UP001152747">
    <property type="component" value="Unassembled WGS sequence"/>
</dbReference>
<organism evidence="2 3">
    <name type="scientific">Caenorhabditis angaria</name>
    <dbReference type="NCBI Taxonomy" id="860376"/>
    <lineage>
        <taxon>Eukaryota</taxon>
        <taxon>Metazoa</taxon>
        <taxon>Ecdysozoa</taxon>
        <taxon>Nematoda</taxon>
        <taxon>Chromadorea</taxon>
        <taxon>Rhabditida</taxon>
        <taxon>Rhabditina</taxon>
        <taxon>Rhabditomorpha</taxon>
        <taxon>Rhabditoidea</taxon>
        <taxon>Rhabditidae</taxon>
        <taxon>Peloderinae</taxon>
        <taxon>Caenorhabditis</taxon>
    </lineage>
</organism>
<gene>
    <name evidence="2" type="ORF">CAMP_LOCUS10727</name>
</gene>
<feature type="region of interest" description="Disordered" evidence="1">
    <location>
        <begin position="1"/>
        <end position="33"/>
    </location>
</feature>